<feature type="non-terminal residue" evidence="1">
    <location>
        <position position="51"/>
    </location>
</feature>
<gene>
    <name evidence="1" type="ORF">METZ01_LOCUS110092</name>
</gene>
<proteinExistence type="predicted"/>
<reference evidence="1" key="1">
    <citation type="submission" date="2018-05" db="EMBL/GenBank/DDBJ databases">
        <authorList>
            <person name="Lanie J.A."/>
            <person name="Ng W.-L."/>
            <person name="Kazmierczak K.M."/>
            <person name="Andrzejewski T.M."/>
            <person name="Davidsen T.M."/>
            <person name="Wayne K.J."/>
            <person name="Tettelin H."/>
            <person name="Glass J.I."/>
            <person name="Rusch D."/>
            <person name="Podicherti R."/>
            <person name="Tsui H.-C.T."/>
            <person name="Winkler M.E."/>
        </authorList>
    </citation>
    <scope>NUCLEOTIDE SEQUENCE</scope>
</reference>
<accession>A0A381WY92</accession>
<dbReference type="AlphaFoldDB" id="A0A381WY92"/>
<dbReference type="EMBL" id="UINC01013210">
    <property type="protein sequence ID" value="SVA57238.1"/>
    <property type="molecule type" value="Genomic_DNA"/>
</dbReference>
<protein>
    <submittedName>
        <fullName evidence="1">Uncharacterized protein</fullName>
    </submittedName>
</protein>
<name>A0A381WY92_9ZZZZ</name>
<sequence>MITSSVAANTASLISGSPRYSAIHAPDNTAAVGFTLSIPLYFGALPCAGSN</sequence>
<evidence type="ECO:0000313" key="1">
    <source>
        <dbReference type="EMBL" id="SVA57238.1"/>
    </source>
</evidence>
<organism evidence="1">
    <name type="scientific">marine metagenome</name>
    <dbReference type="NCBI Taxonomy" id="408172"/>
    <lineage>
        <taxon>unclassified sequences</taxon>
        <taxon>metagenomes</taxon>
        <taxon>ecological metagenomes</taxon>
    </lineage>
</organism>